<protein>
    <submittedName>
        <fullName evidence="3">Uncharacterized protein</fullName>
    </submittedName>
</protein>
<evidence type="ECO:0000256" key="1">
    <source>
        <dbReference type="SAM" id="Phobius"/>
    </source>
</evidence>
<keyword evidence="1" id="KW-0472">Membrane</keyword>
<dbReference type="Proteomes" id="UP000276133">
    <property type="component" value="Unassembled WGS sequence"/>
</dbReference>
<organism evidence="3 4">
    <name type="scientific">Brachionus plicatilis</name>
    <name type="common">Marine rotifer</name>
    <name type="synonym">Brachionus muelleri</name>
    <dbReference type="NCBI Taxonomy" id="10195"/>
    <lineage>
        <taxon>Eukaryota</taxon>
        <taxon>Metazoa</taxon>
        <taxon>Spiralia</taxon>
        <taxon>Gnathifera</taxon>
        <taxon>Rotifera</taxon>
        <taxon>Eurotatoria</taxon>
        <taxon>Monogononta</taxon>
        <taxon>Pseudotrocha</taxon>
        <taxon>Ploima</taxon>
        <taxon>Brachionidae</taxon>
        <taxon>Brachionus</taxon>
    </lineage>
</organism>
<proteinExistence type="predicted"/>
<sequence>MILLVFQFSILGFVLDFHCPHHHELNEINMRSIFYIGCPIIPLGICITIFRCIIFTCLKQ</sequence>
<dbReference type="AlphaFoldDB" id="A0A3M7SZX5"/>
<keyword evidence="1" id="KW-0812">Transmembrane</keyword>
<comment type="caution">
    <text evidence="3">The sequence shown here is derived from an EMBL/GenBank/DDBJ whole genome shotgun (WGS) entry which is preliminary data.</text>
</comment>
<feature type="signal peptide" evidence="2">
    <location>
        <begin position="1"/>
        <end position="16"/>
    </location>
</feature>
<evidence type="ECO:0000256" key="2">
    <source>
        <dbReference type="SAM" id="SignalP"/>
    </source>
</evidence>
<accession>A0A3M7SZX5</accession>
<keyword evidence="2" id="KW-0732">Signal</keyword>
<evidence type="ECO:0000313" key="3">
    <source>
        <dbReference type="EMBL" id="RNA41277.1"/>
    </source>
</evidence>
<reference evidence="3 4" key="1">
    <citation type="journal article" date="2018" name="Sci. Rep.">
        <title>Genomic signatures of local adaptation to the degree of environmental predictability in rotifers.</title>
        <authorList>
            <person name="Franch-Gras L."/>
            <person name="Hahn C."/>
            <person name="Garcia-Roger E.M."/>
            <person name="Carmona M.J."/>
            <person name="Serra M."/>
            <person name="Gomez A."/>
        </authorList>
    </citation>
    <scope>NUCLEOTIDE SEQUENCE [LARGE SCALE GENOMIC DNA]</scope>
    <source>
        <strain evidence="3">HYR1</strain>
    </source>
</reference>
<keyword evidence="4" id="KW-1185">Reference proteome</keyword>
<evidence type="ECO:0000313" key="4">
    <source>
        <dbReference type="Proteomes" id="UP000276133"/>
    </source>
</evidence>
<gene>
    <name evidence="3" type="ORF">BpHYR1_001704</name>
</gene>
<feature type="chain" id="PRO_5018127712" evidence="2">
    <location>
        <begin position="17"/>
        <end position="60"/>
    </location>
</feature>
<name>A0A3M7SZX5_BRAPC</name>
<keyword evidence="1" id="KW-1133">Transmembrane helix</keyword>
<feature type="transmembrane region" description="Helical" evidence="1">
    <location>
        <begin position="32"/>
        <end position="58"/>
    </location>
</feature>
<dbReference type="EMBL" id="REGN01000526">
    <property type="protein sequence ID" value="RNA41277.1"/>
    <property type="molecule type" value="Genomic_DNA"/>
</dbReference>